<evidence type="ECO:0000256" key="6">
    <source>
        <dbReference type="ARBA" id="ARBA00023136"/>
    </source>
</evidence>
<dbReference type="AlphaFoldDB" id="A0A1I5DKA6"/>
<evidence type="ECO:0000256" key="2">
    <source>
        <dbReference type="ARBA" id="ARBA00007613"/>
    </source>
</evidence>
<proteinExistence type="inferred from homology"/>
<dbReference type="GO" id="GO:0015288">
    <property type="term" value="F:porin activity"/>
    <property type="evidence" value="ECO:0007669"/>
    <property type="project" value="TreeGrafter"/>
</dbReference>
<protein>
    <submittedName>
        <fullName evidence="9">Outer membrane protein TolC</fullName>
    </submittedName>
</protein>
<sequence length="458" mass="51572">MKRIYLFFGVLSAQLGFSQILVEKEVNTLIEAALNKDVEIFTNNLEKEKLQNEVRSVKAKYIPKVEANALYGYLNSEGSLDIPTIQLPITGAQLFAGSADFSTKGQAFHAGVTAKAILFSGGQIYNGTKALQSKADGTSYMMELRKDQVVRELLLDLDQLQMLNVAEALIQDSEKRLEKENERVEKAISQGLAIPYDRDKIKLATLELETRKQDVLNKKDLLALKIQQATGWSTEKVLKIQHNVDPILIFEDLNSNNRNELLALQSFDEAAEYAIKKEKGTFLPSIGAFGGYSYTSIFNSEIDIPLSNINRTANLKMNALTMNPTWMVGVAMKWELFSGFERKHKLETAQLNKKQIEAKRIDTEEKIVLQLEKTKKDYATSLKQLDIAKQREAIAKNNNEVASKQYRAGLISVTDRLSAENDIYKESLNKIETTIKQRQAAIDVYQASGSLLQYIKNN</sequence>
<comment type="similarity">
    <text evidence="2">Belongs to the outer membrane factor (OMF) (TC 1.B.17) family.</text>
</comment>
<dbReference type="InterPro" id="IPR051906">
    <property type="entry name" value="TolC-like"/>
</dbReference>
<dbReference type="SUPFAM" id="SSF56954">
    <property type="entry name" value="Outer membrane efflux proteins (OEP)"/>
    <property type="match status" value="1"/>
</dbReference>
<dbReference type="Pfam" id="PF02321">
    <property type="entry name" value="OEP"/>
    <property type="match status" value="1"/>
</dbReference>
<keyword evidence="7" id="KW-0998">Cell outer membrane</keyword>
<dbReference type="STRING" id="913024.SAMN05421741_11630"/>
<keyword evidence="3" id="KW-0813">Transport</keyword>
<dbReference type="Proteomes" id="UP000199036">
    <property type="component" value="Unassembled WGS sequence"/>
</dbReference>
<dbReference type="PANTHER" id="PTHR30026">
    <property type="entry name" value="OUTER MEMBRANE PROTEIN TOLC"/>
    <property type="match status" value="1"/>
</dbReference>
<accession>A0A1I5DKA6</accession>
<dbReference type="EMBL" id="FOVI01000016">
    <property type="protein sequence ID" value="SFN99567.1"/>
    <property type="molecule type" value="Genomic_DNA"/>
</dbReference>
<dbReference type="PANTHER" id="PTHR30026:SF20">
    <property type="entry name" value="OUTER MEMBRANE PROTEIN TOLC"/>
    <property type="match status" value="1"/>
</dbReference>
<keyword evidence="8" id="KW-0175">Coiled coil</keyword>
<dbReference type="RefSeq" id="WP_091524231.1">
    <property type="nucleotide sequence ID" value="NZ_FOVI01000016.1"/>
</dbReference>
<feature type="coiled-coil region" evidence="8">
    <location>
        <begin position="163"/>
        <end position="190"/>
    </location>
</feature>
<evidence type="ECO:0000256" key="4">
    <source>
        <dbReference type="ARBA" id="ARBA00022452"/>
    </source>
</evidence>
<evidence type="ECO:0000313" key="9">
    <source>
        <dbReference type="EMBL" id="SFN99567.1"/>
    </source>
</evidence>
<dbReference type="Gene3D" id="1.20.1600.10">
    <property type="entry name" value="Outer membrane efflux proteins (OEP)"/>
    <property type="match status" value="1"/>
</dbReference>
<keyword evidence="4" id="KW-1134">Transmembrane beta strand</keyword>
<evidence type="ECO:0000256" key="3">
    <source>
        <dbReference type="ARBA" id="ARBA00022448"/>
    </source>
</evidence>
<dbReference type="GO" id="GO:1990281">
    <property type="term" value="C:efflux pump complex"/>
    <property type="evidence" value="ECO:0007669"/>
    <property type="project" value="TreeGrafter"/>
</dbReference>
<evidence type="ECO:0000256" key="7">
    <source>
        <dbReference type="ARBA" id="ARBA00023237"/>
    </source>
</evidence>
<keyword evidence="5" id="KW-0812">Transmembrane</keyword>
<organism evidence="9 10">
    <name type="scientific">Paenimyroides ummariense</name>
    <dbReference type="NCBI Taxonomy" id="913024"/>
    <lineage>
        <taxon>Bacteria</taxon>
        <taxon>Pseudomonadati</taxon>
        <taxon>Bacteroidota</taxon>
        <taxon>Flavobacteriia</taxon>
        <taxon>Flavobacteriales</taxon>
        <taxon>Flavobacteriaceae</taxon>
        <taxon>Paenimyroides</taxon>
    </lineage>
</organism>
<dbReference type="InterPro" id="IPR003423">
    <property type="entry name" value="OMP_efflux"/>
</dbReference>
<reference evidence="10" key="1">
    <citation type="submission" date="2016-10" db="EMBL/GenBank/DDBJ databases">
        <authorList>
            <person name="Varghese N."/>
            <person name="Submissions S."/>
        </authorList>
    </citation>
    <scope>NUCLEOTIDE SEQUENCE [LARGE SCALE GENOMIC DNA]</scope>
    <source>
        <strain evidence="10">DS-12</strain>
    </source>
</reference>
<dbReference type="OrthoDB" id="1674454at2"/>
<name>A0A1I5DKA6_9FLAO</name>
<comment type="subcellular location">
    <subcellularLocation>
        <location evidence="1">Cell outer membrane</location>
    </subcellularLocation>
</comment>
<keyword evidence="10" id="KW-1185">Reference proteome</keyword>
<evidence type="ECO:0000256" key="5">
    <source>
        <dbReference type="ARBA" id="ARBA00022692"/>
    </source>
</evidence>
<evidence type="ECO:0000313" key="10">
    <source>
        <dbReference type="Proteomes" id="UP000199036"/>
    </source>
</evidence>
<dbReference type="GO" id="GO:0015562">
    <property type="term" value="F:efflux transmembrane transporter activity"/>
    <property type="evidence" value="ECO:0007669"/>
    <property type="project" value="InterPro"/>
</dbReference>
<gene>
    <name evidence="9" type="ORF">SAMN05421741_11630</name>
</gene>
<evidence type="ECO:0000256" key="1">
    <source>
        <dbReference type="ARBA" id="ARBA00004442"/>
    </source>
</evidence>
<dbReference type="GO" id="GO:0009279">
    <property type="term" value="C:cell outer membrane"/>
    <property type="evidence" value="ECO:0007669"/>
    <property type="project" value="UniProtKB-SubCell"/>
</dbReference>
<evidence type="ECO:0000256" key="8">
    <source>
        <dbReference type="SAM" id="Coils"/>
    </source>
</evidence>
<keyword evidence="6" id="KW-0472">Membrane</keyword>